<evidence type="ECO:0000313" key="2">
    <source>
        <dbReference type="Proteomes" id="UP000194127"/>
    </source>
</evidence>
<name>A0A1X6MQ94_9APHY</name>
<gene>
    <name evidence="1" type="ORF">POSPLADRAFT_1041433</name>
</gene>
<dbReference type="AlphaFoldDB" id="A0A1X6MQ94"/>
<protein>
    <submittedName>
        <fullName evidence="1">Uncharacterized protein</fullName>
    </submittedName>
</protein>
<keyword evidence="2" id="KW-1185">Reference proteome</keyword>
<dbReference type="Proteomes" id="UP000194127">
    <property type="component" value="Unassembled WGS sequence"/>
</dbReference>
<organism evidence="1 2">
    <name type="scientific">Postia placenta MAD-698-R-SB12</name>
    <dbReference type="NCBI Taxonomy" id="670580"/>
    <lineage>
        <taxon>Eukaryota</taxon>
        <taxon>Fungi</taxon>
        <taxon>Dikarya</taxon>
        <taxon>Basidiomycota</taxon>
        <taxon>Agaricomycotina</taxon>
        <taxon>Agaricomycetes</taxon>
        <taxon>Polyporales</taxon>
        <taxon>Adustoporiaceae</taxon>
        <taxon>Rhodonia</taxon>
    </lineage>
</organism>
<sequence length="68" mass="7872">MSQVPFQPLQIEQWQLMPRRTRAQMYSSLSIWHMRSNSLCEQSVDAIDGTGHYSIHSGFYCPTAIPTR</sequence>
<dbReference type="RefSeq" id="XP_024335180.1">
    <property type="nucleotide sequence ID" value="XM_024477910.1"/>
</dbReference>
<accession>A0A1X6MQ94</accession>
<reference evidence="1 2" key="1">
    <citation type="submission" date="2017-04" db="EMBL/GenBank/DDBJ databases">
        <title>Genome Sequence of the Model Brown-Rot Fungus Postia placenta SB12.</title>
        <authorList>
            <consortium name="DOE Joint Genome Institute"/>
            <person name="Gaskell J."/>
            <person name="Kersten P."/>
            <person name="Larrondo L.F."/>
            <person name="Canessa P."/>
            <person name="Martinez D."/>
            <person name="Hibbett D."/>
            <person name="Schmoll M."/>
            <person name="Kubicek C.P."/>
            <person name="Martinez A.T."/>
            <person name="Yadav J."/>
            <person name="Master E."/>
            <person name="Magnuson J.K."/>
            <person name="James T."/>
            <person name="Yaver D."/>
            <person name="Berka R."/>
            <person name="Labutti K."/>
            <person name="Lipzen A."/>
            <person name="Aerts A."/>
            <person name="Barry K."/>
            <person name="Henrissat B."/>
            <person name="Blanchette R."/>
            <person name="Grigoriev I."/>
            <person name="Cullen D."/>
        </authorList>
    </citation>
    <scope>NUCLEOTIDE SEQUENCE [LARGE SCALE GENOMIC DNA]</scope>
    <source>
        <strain evidence="1 2">MAD-698-R-SB12</strain>
    </source>
</reference>
<evidence type="ECO:0000313" key="1">
    <source>
        <dbReference type="EMBL" id="OSX58386.1"/>
    </source>
</evidence>
<dbReference type="GeneID" id="36322860"/>
<dbReference type="EMBL" id="KZ110605">
    <property type="protein sequence ID" value="OSX58386.1"/>
    <property type="molecule type" value="Genomic_DNA"/>
</dbReference>
<proteinExistence type="predicted"/>